<dbReference type="CDD" id="cd00067">
    <property type="entry name" value="GAL4"/>
    <property type="match status" value="1"/>
</dbReference>
<dbReference type="SMART" id="SM00066">
    <property type="entry name" value="GAL4"/>
    <property type="match status" value="1"/>
</dbReference>
<evidence type="ECO:0000256" key="6">
    <source>
        <dbReference type="ARBA" id="ARBA00023163"/>
    </source>
</evidence>
<evidence type="ECO:0000256" key="2">
    <source>
        <dbReference type="ARBA" id="ARBA00022723"/>
    </source>
</evidence>
<sequence>MHFSVIGASLPTRPRPRTTITIALIAASVGHFGKLDKVTSAIRLPHRKTKPFRSRGDGLISPLHSSKPAMASSAEVRIPEWATTVPQDDQPRPGKRSRVALACQRCKTRKQKCNGANPCSKCQSLEVPCEYVVPQKPMPFGKNQYIKSLERRVAELETILAKQGMSDMSKDHWTSLRSEQAGQFADDTADSVTNTPESDLDEPDLDWQDGVDNVVSVLRSLSMDANGTGYIGGSSHVTMGKLFSFLGGRQGRNGSQSRKGIGLMRPLDQTGPDNDDEPIDLGDVPTEIAGRLFTGYLKHIATRFPVVYSVWIRKVHDQRLFLTDIHERTILHLVYASGGRFLETAGEYGAFNPQRHYAAALGNLGAILDYDDIRSVSALMLMAVYCLRNPVGPGAWTYSRMAMLIALNLGLHRKTSAMRRPSMENELRKRIFWATYAFDRQISIPLGRPFAVSDRDIDVPLPLDIDEATTPEEFSRSAEPDVLGSAPENSTSLSSFLQIVRIRQIESDIQQTIYRVDETPEISDAVVEGFLKRLDHWKTLIPLDARKKRDMEAVPFDGYDVYMVYFFKCKRLLLYPQISKTTVNPRFLKECATACAGVCGAYKRLHQAMSVGYSLMALQTVFMAGLTLVYCIWISPDEIFDITTSNGIHDCSIVLFVIAERVRAARKYRNAFEVIRQRVIDQVSDRSSRQPRQAMSGLVDELGPSVHSWDVNQPFEVDHDSFEQFSQIISEMSGGFPEPSDPFSGMNHNNTGGWRLDMPSVQTTTIFAPDAGISPDLVSPAQTFPVDMVELENQNGVYNDGLSPWFRTR</sequence>
<keyword evidence="7" id="KW-0539">Nucleus</keyword>
<evidence type="ECO:0000256" key="4">
    <source>
        <dbReference type="ARBA" id="ARBA00023015"/>
    </source>
</evidence>
<dbReference type="InterPro" id="IPR007219">
    <property type="entry name" value="XnlR_reg_dom"/>
</dbReference>
<evidence type="ECO:0000256" key="5">
    <source>
        <dbReference type="ARBA" id="ARBA00023125"/>
    </source>
</evidence>
<protein>
    <submittedName>
        <fullName evidence="10">Zn(2)-C6 fungal-type domain-containing protein</fullName>
    </submittedName>
</protein>
<dbReference type="InterPro" id="IPR001138">
    <property type="entry name" value="Zn2Cys6_DnaBD"/>
</dbReference>
<dbReference type="SMART" id="SM00906">
    <property type="entry name" value="Fungal_trans"/>
    <property type="match status" value="1"/>
</dbReference>
<dbReference type="Pfam" id="PF04082">
    <property type="entry name" value="Fungal_trans"/>
    <property type="match status" value="1"/>
</dbReference>
<dbReference type="PANTHER" id="PTHR47782:SF12">
    <property type="entry name" value="ZN(II)2CYS6 TRANSCRIPTION FACTOR (EUROFUNG)"/>
    <property type="match status" value="1"/>
</dbReference>
<proteinExistence type="predicted"/>
<dbReference type="PROSITE" id="PS50048">
    <property type="entry name" value="ZN2_CY6_FUNGAL_2"/>
    <property type="match status" value="1"/>
</dbReference>
<keyword evidence="6" id="KW-0804">Transcription</keyword>
<evidence type="ECO:0000256" key="1">
    <source>
        <dbReference type="ARBA" id="ARBA00004123"/>
    </source>
</evidence>
<accession>A0ABR2XM58</accession>
<dbReference type="InterPro" id="IPR036864">
    <property type="entry name" value="Zn2-C6_fun-type_DNA-bd_sf"/>
</dbReference>
<keyword evidence="11" id="KW-1185">Reference proteome</keyword>
<dbReference type="Pfam" id="PF00172">
    <property type="entry name" value="Zn_clus"/>
    <property type="match status" value="1"/>
</dbReference>
<feature type="domain" description="Zn(2)-C6 fungal-type" evidence="9">
    <location>
        <begin position="102"/>
        <end position="131"/>
    </location>
</feature>
<feature type="region of interest" description="Disordered" evidence="8">
    <location>
        <begin position="470"/>
        <end position="489"/>
    </location>
</feature>
<evidence type="ECO:0000313" key="11">
    <source>
        <dbReference type="Proteomes" id="UP001465668"/>
    </source>
</evidence>
<evidence type="ECO:0000256" key="7">
    <source>
        <dbReference type="ARBA" id="ARBA00023242"/>
    </source>
</evidence>
<dbReference type="PANTHER" id="PTHR47782">
    <property type="entry name" value="ZN(II)2CYS6 TRANSCRIPTION FACTOR (EUROFUNG)-RELATED"/>
    <property type="match status" value="1"/>
</dbReference>
<feature type="region of interest" description="Disordered" evidence="8">
    <location>
        <begin position="250"/>
        <end position="279"/>
    </location>
</feature>
<comment type="subcellular location">
    <subcellularLocation>
        <location evidence="1">Nucleus</location>
    </subcellularLocation>
</comment>
<dbReference type="CDD" id="cd12148">
    <property type="entry name" value="fungal_TF_MHR"/>
    <property type="match status" value="1"/>
</dbReference>
<dbReference type="EMBL" id="JARVKM010000038">
    <property type="protein sequence ID" value="KAK9774898.1"/>
    <property type="molecule type" value="Genomic_DNA"/>
</dbReference>
<reference evidence="10 11" key="1">
    <citation type="submission" date="2024-02" db="EMBL/GenBank/DDBJ databases">
        <title>First draft genome assembly of two strains of Seiridium cardinale.</title>
        <authorList>
            <person name="Emiliani G."/>
            <person name="Scali E."/>
        </authorList>
    </citation>
    <scope>NUCLEOTIDE SEQUENCE [LARGE SCALE GENOMIC DNA]</scope>
    <source>
        <strain evidence="10 11">BM-138-000479</strain>
    </source>
</reference>
<evidence type="ECO:0000313" key="10">
    <source>
        <dbReference type="EMBL" id="KAK9774898.1"/>
    </source>
</evidence>
<keyword evidence="5" id="KW-0238">DNA-binding</keyword>
<dbReference type="Proteomes" id="UP001465668">
    <property type="component" value="Unassembled WGS sequence"/>
</dbReference>
<name>A0ABR2XM58_9PEZI</name>
<dbReference type="PROSITE" id="PS00463">
    <property type="entry name" value="ZN2_CY6_FUNGAL_1"/>
    <property type="match status" value="1"/>
</dbReference>
<dbReference type="Gene3D" id="4.10.240.10">
    <property type="entry name" value="Zn(2)-C6 fungal-type DNA-binding domain"/>
    <property type="match status" value="1"/>
</dbReference>
<evidence type="ECO:0000256" key="8">
    <source>
        <dbReference type="SAM" id="MobiDB-lite"/>
    </source>
</evidence>
<evidence type="ECO:0000256" key="3">
    <source>
        <dbReference type="ARBA" id="ARBA00022833"/>
    </source>
</evidence>
<keyword evidence="3" id="KW-0862">Zinc</keyword>
<dbReference type="InterPro" id="IPR052202">
    <property type="entry name" value="Yeast_MetPath_Reg"/>
</dbReference>
<keyword evidence="4" id="KW-0805">Transcription regulation</keyword>
<gene>
    <name evidence="10" type="ORF">SCAR479_08453</name>
</gene>
<comment type="caution">
    <text evidence="10">The sequence shown here is derived from an EMBL/GenBank/DDBJ whole genome shotgun (WGS) entry which is preliminary data.</text>
</comment>
<feature type="region of interest" description="Disordered" evidence="8">
    <location>
        <begin position="183"/>
        <end position="206"/>
    </location>
</feature>
<organism evidence="10 11">
    <name type="scientific">Seiridium cardinale</name>
    <dbReference type="NCBI Taxonomy" id="138064"/>
    <lineage>
        <taxon>Eukaryota</taxon>
        <taxon>Fungi</taxon>
        <taxon>Dikarya</taxon>
        <taxon>Ascomycota</taxon>
        <taxon>Pezizomycotina</taxon>
        <taxon>Sordariomycetes</taxon>
        <taxon>Xylariomycetidae</taxon>
        <taxon>Amphisphaeriales</taxon>
        <taxon>Sporocadaceae</taxon>
        <taxon>Seiridium</taxon>
    </lineage>
</organism>
<evidence type="ECO:0000259" key="9">
    <source>
        <dbReference type="PROSITE" id="PS50048"/>
    </source>
</evidence>
<keyword evidence="2" id="KW-0479">Metal-binding</keyword>
<dbReference type="SUPFAM" id="SSF57701">
    <property type="entry name" value="Zn2/Cys6 DNA-binding domain"/>
    <property type="match status" value="1"/>
</dbReference>